<evidence type="ECO:0000313" key="2">
    <source>
        <dbReference type="Proteomes" id="UP000515683"/>
    </source>
</evidence>
<accession>A0A6M2ZHN1</accession>
<dbReference type="Proteomes" id="UP000515683">
    <property type="component" value="Segment"/>
</dbReference>
<organism evidence="1 2">
    <name type="scientific">Synechococcus phage S-SCSM1</name>
    <dbReference type="NCBI Taxonomy" id="2588487"/>
    <lineage>
        <taxon>Viruses</taxon>
        <taxon>Duplodnaviria</taxon>
        <taxon>Heunggongvirae</taxon>
        <taxon>Uroviricota</taxon>
        <taxon>Caudoviricetes</taxon>
        <taxon>Pantevenvirales</taxon>
        <taxon>Kyanoviridae</taxon>
        <taxon>Zhoulongquanvirus</taxon>
        <taxon>Zhoulongquanvirus esscess</taxon>
    </lineage>
</organism>
<dbReference type="PROSITE" id="PS51257">
    <property type="entry name" value="PROKAR_LIPOPROTEIN"/>
    <property type="match status" value="1"/>
</dbReference>
<name>A0A6M2ZHN1_9CAUD</name>
<protein>
    <submittedName>
        <fullName evidence="1">Uncharacterized protein</fullName>
    </submittedName>
</protein>
<keyword evidence="2" id="KW-1185">Reference proteome</keyword>
<dbReference type="EMBL" id="MK867354">
    <property type="protein sequence ID" value="QFG06414.1"/>
    <property type="molecule type" value="Genomic_DNA"/>
</dbReference>
<sequence length="47" mass="5481">MDVREKMNEYLLAFCIGFACMFVLAVDEIDRFKGCPLPEYFQNEVKG</sequence>
<evidence type="ECO:0000313" key="1">
    <source>
        <dbReference type="EMBL" id="QFG06414.1"/>
    </source>
</evidence>
<gene>
    <name evidence="1" type="ORF">SSCSM1_154</name>
</gene>
<reference evidence="1" key="1">
    <citation type="submission" date="2019-04" db="EMBL/GenBank/DDBJ databases">
        <title>Genomic and proteomic characterization of cyanophage S-SCSM1 provides new insights into understanding the viral gene diversity and phage-host interactions.</title>
        <authorList>
            <person name="Wang Q."/>
            <person name="Xu Y."/>
            <person name="Jiao N."/>
            <person name="Zhang R."/>
        </authorList>
    </citation>
    <scope>NUCLEOTIDE SEQUENCE [LARGE SCALE GENOMIC DNA]</scope>
</reference>
<proteinExistence type="predicted"/>